<evidence type="ECO:0000256" key="1">
    <source>
        <dbReference type="ARBA" id="ARBA00006930"/>
    </source>
</evidence>
<evidence type="ECO:0000256" key="3">
    <source>
        <dbReference type="ARBA" id="ARBA00013368"/>
    </source>
</evidence>
<dbReference type="RefSeq" id="WP_023387260.1">
    <property type="nucleotide sequence ID" value="NZ_AXUN02000014.1"/>
</dbReference>
<name>V7I8B4_9CLOT</name>
<organism evidence="7 8">
    <name type="scientific">Youngiibacter fragilis 232.1</name>
    <dbReference type="NCBI Taxonomy" id="994573"/>
    <lineage>
        <taxon>Bacteria</taxon>
        <taxon>Bacillati</taxon>
        <taxon>Bacillota</taxon>
        <taxon>Clostridia</taxon>
        <taxon>Eubacteriales</taxon>
        <taxon>Clostridiaceae</taxon>
        <taxon>Youngiibacter</taxon>
    </lineage>
</organism>
<keyword evidence="8" id="KW-1185">Reference proteome</keyword>
<protein>
    <recommendedName>
        <fullName evidence="3">Nuclease SbcCD subunit C</fullName>
    </recommendedName>
</protein>
<reference evidence="7 8" key="1">
    <citation type="journal article" date="2014" name="Genome Announc.">
        <title>Genome Sequence of Youngiibacter fragilis, the Type Strain of the Genus Youngiibacter.</title>
        <authorList>
            <person name="Wawrik C.B."/>
            <person name="Callaghan A.V."/>
            <person name="Stamps B.W."/>
            <person name="Wawrik B."/>
        </authorList>
    </citation>
    <scope>NUCLEOTIDE SEQUENCE [LARGE SCALE GENOMIC DNA]</scope>
    <source>
        <strain evidence="7 8">232.1</strain>
    </source>
</reference>
<dbReference type="EMBL" id="AXUN02000014">
    <property type="protein sequence ID" value="ETA82440.1"/>
    <property type="molecule type" value="Genomic_DNA"/>
</dbReference>
<dbReference type="PATRIC" id="fig|994573.3.peg.185"/>
<feature type="coiled-coil region" evidence="4">
    <location>
        <begin position="223"/>
        <end position="257"/>
    </location>
</feature>
<keyword evidence="4" id="KW-0175">Coiled coil</keyword>
<dbReference type="Proteomes" id="UP000017747">
    <property type="component" value="Unassembled WGS sequence"/>
</dbReference>
<feature type="coiled-coil region" evidence="4">
    <location>
        <begin position="524"/>
        <end position="558"/>
    </location>
</feature>
<dbReference type="Pfam" id="PF13558">
    <property type="entry name" value="SbcC_Walker_B"/>
    <property type="match status" value="1"/>
</dbReference>
<proteinExistence type="inferred from homology"/>
<dbReference type="GO" id="GO:0016887">
    <property type="term" value="F:ATP hydrolysis activity"/>
    <property type="evidence" value="ECO:0007669"/>
    <property type="project" value="InterPro"/>
</dbReference>
<feature type="domain" description="Rad50/SbcC-type AAA" evidence="6">
    <location>
        <begin position="5"/>
        <end position="193"/>
    </location>
</feature>
<dbReference type="InterPro" id="IPR038729">
    <property type="entry name" value="Rad50/SbcC_AAA"/>
</dbReference>
<dbReference type="eggNOG" id="COG0419">
    <property type="taxonomic scope" value="Bacteria"/>
</dbReference>
<feature type="compositionally biased region" description="Basic and acidic residues" evidence="5">
    <location>
        <begin position="326"/>
        <end position="346"/>
    </location>
</feature>
<comment type="subunit">
    <text evidence="2">Heterodimer of SbcC and SbcD.</text>
</comment>
<gene>
    <name evidence="7" type="ORF">T472_0201025</name>
</gene>
<dbReference type="InterPro" id="IPR027417">
    <property type="entry name" value="P-loop_NTPase"/>
</dbReference>
<dbReference type="AlphaFoldDB" id="V7I8B4"/>
<evidence type="ECO:0000256" key="5">
    <source>
        <dbReference type="SAM" id="MobiDB-lite"/>
    </source>
</evidence>
<feature type="coiled-coil region" evidence="4">
    <location>
        <begin position="587"/>
        <end position="628"/>
    </location>
</feature>
<dbReference type="OrthoDB" id="9795626at2"/>
<dbReference type="PANTHER" id="PTHR32114">
    <property type="entry name" value="ABC TRANSPORTER ABCH.3"/>
    <property type="match status" value="1"/>
</dbReference>
<sequence length="1007" mass="112505">MKPIRLRMNAFLGFKDECSIDFTKLYDDRIFLITGATGAGKTSIFDGICYALYGKASSNDRDKADCYRSQLAGAKDDMEVELEFSVRGEKYNIKRTETAKGTSKVLFYRESDRQNPLVKAREVNQEIETILGLTLEQFKKIVMIPQGEFREFLASSTKDKSDILKKLFSTEVYQDFQDRIKAKYDESKKLDSELILRFREAMAEAGITDQDIDMGEGPLKDKLEATEIEKIRIEAEASEKEALLKASEAEILAAEDNNRRLAAFRTAEKQLNELSSEEPKVISDSKFLDGIMKARLILPKEKELVSKTRDLEKAGKSLETALMETGKNEKLRESLQKEKERSDREYSTLDALKAEKSMKADLLEKSASLESVRKKAESLQKERARLEKEKDTLSERLRKAESLAAEEAALKGDEGRLSLQVSDLKIVKLRLEGERKLLLDAHRLVKKLEGEREKLEKAGTEEKGWKRRSGECMHAFQAAEETRKASLGAILRMDLVEGEPCPVCGSCSHPLTVADAGGFDEESYLSAQKALENSNRELARSEQKLEGIRSSLSEIEAEVKEFYAASGLNETTIDEIIREGTAKKDLITRADEEIAAAEEKRTKASRELQRLRGEIEGLEGVKERLDSISSYLQKASEELGAARGEERTLVEQGADIDIKAVSHEIEALGQRIEAIGKAHESIAASLKETDLKLTALSERSGTLAALKEALITETLDLRNELETSIASEGLSVDEYDLLKGKIPEIPVREREIRNFYEGLNKARGAYSQLEGDCSGRAEIPLLPLHEKKENAEARLEEARKSLSSVDKECFKLAGLLVKAEETVSRYKANRERFGALSRLHSTASVGRSFETFVQSYYFDGILGMANKRLWKMSEGRFQLKRKEDQASRREKIGLDLNINDAYTGRERDVLSLSGGESFKASLALALGLSDFLESSRGSVNLETIFIDEGFGSLDQDSLENALGCLMDLNVSGRIVGIISHVSELKERIPRKITVKSKPGAGSFAEIS</sequence>
<evidence type="ECO:0000256" key="2">
    <source>
        <dbReference type="ARBA" id="ARBA00011322"/>
    </source>
</evidence>
<evidence type="ECO:0000313" key="8">
    <source>
        <dbReference type="Proteomes" id="UP000017747"/>
    </source>
</evidence>
<dbReference type="Gene3D" id="3.40.50.300">
    <property type="entry name" value="P-loop containing nucleotide triphosphate hydrolases"/>
    <property type="match status" value="2"/>
</dbReference>
<dbReference type="SUPFAM" id="SSF52540">
    <property type="entry name" value="P-loop containing nucleoside triphosphate hydrolases"/>
    <property type="match status" value="1"/>
</dbReference>
<evidence type="ECO:0000259" key="6">
    <source>
        <dbReference type="Pfam" id="PF13476"/>
    </source>
</evidence>
<evidence type="ECO:0000313" key="7">
    <source>
        <dbReference type="EMBL" id="ETA82440.1"/>
    </source>
</evidence>
<feature type="region of interest" description="Disordered" evidence="5">
    <location>
        <begin position="319"/>
        <end position="346"/>
    </location>
</feature>
<dbReference type="STRING" id="994573.T472_0201025"/>
<comment type="caution">
    <text evidence="7">The sequence shown here is derived from an EMBL/GenBank/DDBJ whole genome shotgun (WGS) entry which is preliminary data.</text>
</comment>
<dbReference type="Pfam" id="PF13476">
    <property type="entry name" value="AAA_23"/>
    <property type="match status" value="1"/>
</dbReference>
<dbReference type="GO" id="GO:0006302">
    <property type="term" value="P:double-strand break repair"/>
    <property type="evidence" value="ECO:0007669"/>
    <property type="project" value="InterPro"/>
</dbReference>
<dbReference type="PANTHER" id="PTHR32114:SF2">
    <property type="entry name" value="ABC TRANSPORTER ABCH.3"/>
    <property type="match status" value="1"/>
</dbReference>
<evidence type="ECO:0000256" key="4">
    <source>
        <dbReference type="SAM" id="Coils"/>
    </source>
</evidence>
<comment type="similarity">
    <text evidence="1">Belongs to the SMC family. SbcC subfamily.</text>
</comment>
<accession>V7I8B4</accession>